<evidence type="ECO:0000313" key="2">
    <source>
        <dbReference type="Proteomes" id="UP000614216"/>
    </source>
</evidence>
<gene>
    <name evidence="1" type="ORF">JMN32_20095</name>
</gene>
<dbReference type="EMBL" id="JAEUGD010000064">
    <property type="protein sequence ID" value="MBL6448624.1"/>
    <property type="molecule type" value="Genomic_DNA"/>
</dbReference>
<organism evidence="1 2">
    <name type="scientific">Fulvivirga marina</name>
    <dbReference type="NCBI Taxonomy" id="2494733"/>
    <lineage>
        <taxon>Bacteria</taxon>
        <taxon>Pseudomonadati</taxon>
        <taxon>Bacteroidota</taxon>
        <taxon>Cytophagia</taxon>
        <taxon>Cytophagales</taxon>
        <taxon>Fulvivirgaceae</taxon>
        <taxon>Fulvivirga</taxon>
    </lineage>
</organism>
<dbReference type="AlphaFoldDB" id="A0A937KDM9"/>
<proteinExistence type="predicted"/>
<name>A0A937KDM9_9BACT</name>
<dbReference type="Proteomes" id="UP000614216">
    <property type="component" value="Unassembled WGS sequence"/>
</dbReference>
<sequence>MELNKKTRLTIVGRKELLEVCIYEINTVAGTDFKLVEYDDSEISIGVVESANCTPDQIFKFGSIYQEWRLLPSEKWIVPKGGST</sequence>
<protein>
    <submittedName>
        <fullName evidence="1">Uncharacterized protein</fullName>
    </submittedName>
</protein>
<evidence type="ECO:0000313" key="1">
    <source>
        <dbReference type="EMBL" id="MBL6448624.1"/>
    </source>
</evidence>
<reference evidence="1" key="1">
    <citation type="submission" date="2021-01" db="EMBL/GenBank/DDBJ databases">
        <title>Fulvivirga kasyanovii gen. nov., sp nov., a novel member of the phylum Bacteroidetes isolated from seawater in a mussel farm.</title>
        <authorList>
            <person name="Zhao L.-H."/>
            <person name="Wang Z.-J."/>
        </authorList>
    </citation>
    <scope>NUCLEOTIDE SEQUENCE</scope>
    <source>
        <strain evidence="1">29W222</strain>
    </source>
</reference>
<dbReference type="RefSeq" id="WP_202858159.1">
    <property type="nucleotide sequence ID" value="NZ_JAEUGD010000064.1"/>
</dbReference>
<keyword evidence="2" id="KW-1185">Reference proteome</keyword>
<accession>A0A937KDM9</accession>
<comment type="caution">
    <text evidence="1">The sequence shown here is derived from an EMBL/GenBank/DDBJ whole genome shotgun (WGS) entry which is preliminary data.</text>
</comment>